<proteinExistence type="predicted"/>
<dbReference type="AlphaFoldDB" id="A0A5D0MC17"/>
<organism evidence="1 2">
    <name type="scientific">Candidatus Mcinerneyibacterium aminivorans</name>
    <dbReference type="NCBI Taxonomy" id="2703815"/>
    <lineage>
        <taxon>Bacteria</taxon>
        <taxon>Candidatus Macinerneyibacteriota</taxon>
        <taxon>Candidatus Mcinerneyibacteria</taxon>
        <taxon>Candidatus Mcinerneyibacteriales</taxon>
        <taxon>Candidatus Mcinerneyibacteriaceae</taxon>
        <taxon>Candidatus Mcinerneyibacterium</taxon>
    </lineage>
</organism>
<comment type="caution">
    <text evidence="1">The sequence shown here is derived from an EMBL/GenBank/DDBJ whole genome shotgun (WGS) entry which is preliminary data.</text>
</comment>
<protein>
    <submittedName>
        <fullName evidence="1">Uncharacterized protein</fullName>
    </submittedName>
</protein>
<dbReference type="Proteomes" id="UP000324143">
    <property type="component" value="Unassembled WGS sequence"/>
</dbReference>
<accession>A0A5D0MC17</accession>
<gene>
    <name evidence="1" type="ORF">FXF47_04970</name>
</gene>
<keyword evidence="2" id="KW-1185">Reference proteome</keyword>
<evidence type="ECO:0000313" key="2">
    <source>
        <dbReference type="Proteomes" id="UP000324143"/>
    </source>
</evidence>
<evidence type="ECO:0000313" key="1">
    <source>
        <dbReference type="EMBL" id="TYB31287.1"/>
    </source>
</evidence>
<reference evidence="1" key="1">
    <citation type="submission" date="2019-08" db="EMBL/GenBank/DDBJ databases">
        <title>Genomic characterization of a novel candidate phylum (ARYD3) from a high temperature, high salinity tertiary oil reservoir in north central Oklahoma, USA.</title>
        <authorList>
            <person name="Youssef N.H."/>
            <person name="Yadav A."/>
            <person name="Elshahed M.S."/>
        </authorList>
    </citation>
    <scope>NUCLEOTIDE SEQUENCE [LARGE SCALE GENOMIC DNA]</scope>
    <source>
        <strain evidence="1">ARYD3</strain>
    </source>
</reference>
<dbReference type="EMBL" id="VSIX01000042">
    <property type="protein sequence ID" value="TYB31287.1"/>
    <property type="molecule type" value="Genomic_DNA"/>
</dbReference>
<name>A0A5D0MC17_9BACT</name>
<sequence length="85" mass="9827">MTERGVNMDRETLSKQISKRKMYIGCSEDDLIYRYKGENYEDIEKLMDAMLENGVKEGDKVNYYQIMDDGESVKRVGAIIFTGIS</sequence>